<dbReference type="RefSeq" id="WP_380672462.1">
    <property type="nucleotide sequence ID" value="NZ_JBHTCJ010000017.1"/>
</dbReference>
<keyword evidence="2" id="KW-1185">Reference proteome</keyword>
<dbReference type="EMBL" id="JBHTCJ010000017">
    <property type="protein sequence ID" value="MFC7344560.1"/>
    <property type="molecule type" value="Genomic_DNA"/>
</dbReference>
<proteinExistence type="predicted"/>
<gene>
    <name evidence="1" type="ORF">ACFQRI_24400</name>
</gene>
<comment type="caution">
    <text evidence="1">The sequence shown here is derived from an EMBL/GenBank/DDBJ whole genome shotgun (WGS) entry which is preliminary data.</text>
</comment>
<sequence>MAVEAPATVSDTVAAMHDVRRGLQRVWCQANKLAGSVSQRPEVAELLDTALISGVTATAAHEYYEFEIVSTARRVRTLTAGQLRRLRAAEEHLTGKPAARWLEELTPAM</sequence>
<reference evidence="2" key="1">
    <citation type="journal article" date="2019" name="Int. J. Syst. Evol. Microbiol.">
        <title>The Global Catalogue of Microorganisms (GCM) 10K type strain sequencing project: providing services to taxonomists for standard genome sequencing and annotation.</title>
        <authorList>
            <consortium name="The Broad Institute Genomics Platform"/>
            <consortium name="The Broad Institute Genome Sequencing Center for Infectious Disease"/>
            <person name="Wu L."/>
            <person name="Ma J."/>
        </authorList>
    </citation>
    <scope>NUCLEOTIDE SEQUENCE [LARGE SCALE GENOMIC DNA]</scope>
    <source>
        <strain evidence="2">WLHS5</strain>
    </source>
</reference>
<dbReference type="Proteomes" id="UP001596504">
    <property type="component" value="Unassembled WGS sequence"/>
</dbReference>
<accession>A0ABW2LSF5</accession>
<name>A0ABW2LSF5_9PSEU</name>
<organism evidence="1 2">
    <name type="scientific">Saccharopolyspora griseoalba</name>
    <dbReference type="NCBI Taxonomy" id="1431848"/>
    <lineage>
        <taxon>Bacteria</taxon>
        <taxon>Bacillati</taxon>
        <taxon>Actinomycetota</taxon>
        <taxon>Actinomycetes</taxon>
        <taxon>Pseudonocardiales</taxon>
        <taxon>Pseudonocardiaceae</taxon>
        <taxon>Saccharopolyspora</taxon>
    </lineage>
</organism>
<evidence type="ECO:0000313" key="1">
    <source>
        <dbReference type="EMBL" id="MFC7344560.1"/>
    </source>
</evidence>
<protein>
    <submittedName>
        <fullName evidence="1">Uncharacterized protein</fullName>
    </submittedName>
</protein>
<evidence type="ECO:0000313" key="2">
    <source>
        <dbReference type="Proteomes" id="UP001596504"/>
    </source>
</evidence>